<proteinExistence type="predicted"/>
<organism evidence="3 4">
    <name type="scientific">Nakamurella antarctica</name>
    <dbReference type="NCBI Taxonomy" id="1902245"/>
    <lineage>
        <taxon>Bacteria</taxon>
        <taxon>Bacillati</taxon>
        <taxon>Actinomycetota</taxon>
        <taxon>Actinomycetes</taxon>
        <taxon>Nakamurellales</taxon>
        <taxon>Nakamurellaceae</taxon>
        <taxon>Nakamurella</taxon>
    </lineage>
</organism>
<feature type="region of interest" description="Disordered" evidence="1">
    <location>
        <begin position="1"/>
        <end position="22"/>
    </location>
</feature>
<evidence type="ECO:0000313" key="3">
    <source>
        <dbReference type="EMBL" id="AZI58614.1"/>
    </source>
</evidence>
<feature type="transmembrane region" description="Helical" evidence="2">
    <location>
        <begin position="40"/>
        <end position="63"/>
    </location>
</feature>
<keyword evidence="4" id="KW-1185">Reference proteome</keyword>
<dbReference type="KEGG" id="nak:EH165_11195"/>
<dbReference type="RefSeq" id="WP_124799523.1">
    <property type="nucleotide sequence ID" value="NZ_CP034170.1"/>
</dbReference>
<feature type="transmembrane region" description="Helical" evidence="2">
    <location>
        <begin position="75"/>
        <end position="96"/>
    </location>
</feature>
<keyword evidence="2" id="KW-0472">Membrane</keyword>
<keyword evidence="2" id="KW-0812">Transmembrane</keyword>
<feature type="transmembrane region" description="Helical" evidence="2">
    <location>
        <begin position="138"/>
        <end position="161"/>
    </location>
</feature>
<feature type="region of interest" description="Disordered" evidence="1">
    <location>
        <begin position="222"/>
        <end position="278"/>
    </location>
</feature>
<evidence type="ECO:0000256" key="2">
    <source>
        <dbReference type="SAM" id="Phobius"/>
    </source>
</evidence>
<reference evidence="3 4" key="1">
    <citation type="submission" date="2018-11" db="EMBL/GenBank/DDBJ databases">
        <authorList>
            <person name="Da X."/>
        </authorList>
    </citation>
    <scope>NUCLEOTIDE SEQUENCE [LARGE SCALE GENOMIC DNA]</scope>
    <source>
        <strain evidence="3 4">S14-144</strain>
    </source>
</reference>
<gene>
    <name evidence="3" type="ORF">EH165_11195</name>
</gene>
<dbReference type="Proteomes" id="UP000268084">
    <property type="component" value="Chromosome"/>
</dbReference>
<protein>
    <submittedName>
        <fullName evidence="3">Uncharacterized protein</fullName>
    </submittedName>
</protein>
<evidence type="ECO:0000313" key="4">
    <source>
        <dbReference type="Proteomes" id="UP000268084"/>
    </source>
</evidence>
<dbReference type="AlphaFoldDB" id="A0A3G8ZVY1"/>
<sequence length="278" mass="28700">MTQPPFAESLGTEPSEQLRNGAPTYPSFGEVHPWDSDKAVAALPVLAVLSGLLGALGFGAGFLDALVLDRSTTAYQIFGVWAWAPAMLLAAGLIGAVGGLRRTGVGPWLTAGALGVSCAAGLGGASLSIVAYPTVPGMGLWLSMTCGVLLAVVSVTGLVVSGASRSTQNPRQVSHTAPFTAEQRPLAQPYVGQPYASQPYASQPYASQPYAEQPYAEQPYVGQSYGAQPYSGQPFAEQPYRGQAYAAQSDGGPSYSAPDYGGPGFPGHDLVDHYASGR</sequence>
<name>A0A3G8ZVY1_9ACTN</name>
<reference evidence="3 4" key="2">
    <citation type="submission" date="2018-12" db="EMBL/GenBank/DDBJ databases">
        <title>Nakamurella antarcticus sp. nov., isolated from Antarctica South Shetland Islands soil.</title>
        <authorList>
            <person name="Peng F."/>
        </authorList>
    </citation>
    <scope>NUCLEOTIDE SEQUENCE [LARGE SCALE GENOMIC DNA]</scope>
    <source>
        <strain evidence="3 4">S14-144</strain>
    </source>
</reference>
<accession>A0A3G8ZVY1</accession>
<keyword evidence="2" id="KW-1133">Transmembrane helix</keyword>
<dbReference type="EMBL" id="CP034170">
    <property type="protein sequence ID" value="AZI58614.1"/>
    <property type="molecule type" value="Genomic_DNA"/>
</dbReference>
<feature type="transmembrane region" description="Helical" evidence="2">
    <location>
        <begin position="108"/>
        <end position="132"/>
    </location>
</feature>
<evidence type="ECO:0000256" key="1">
    <source>
        <dbReference type="SAM" id="MobiDB-lite"/>
    </source>
</evidence>